<dbReference type="PROSITE" id="PS50294">
    <property type="entry name" value="WD_REPEATS_REGION"/>
    <property type="match status" value="4"/>
</dbReference>
<feature type="repeat" description="WD" evidence="5">
    <location>
        <begin position="246"/>
        <end position="287"/>
    </location>
</feature>
<evidence type="ECO:0000313" key="8">
    <source>
        <dbReference type="EMBL" id="AGA27023.1"/>
    </source>
</evidence>
<feature type="domain" description="Cytochrome c" evidence="7">
    <location>
        <begin position="31"/>
        <end position="130"/>
    </location>
</feature>
<evidence type="ECO:0000256" key="4">
    <source>
        <dbReference type="ARBA" id="ARBA00023004"/>
    </source>
</evidence>
<keyword evidence="9" id="KW-1185">Reference proteome</keyword>
<dbReference type="GO" id="GO:0046872">
    <property type="term" value="F:metal ion binding"/>
    <property type="evidence" value="ECO:0007669"/>
    <property type="project" value="UniProtKB-KW"/>
</dbReference>
<dbReference type="InterPro" id="IPR036322">
    <property type="entry name" value="WD40_repeat_dom_sf"/>
</dbReference>
<keyword evidence="3" id="KW-0677">Repeat</keyword>
<name>L0DDX0_SINAD</name>
<evidence type="ECO:0000256" key="2">
    <source>
        <dbReference type="ARBA" id="ARBA00022723"/>
    </source>
</evidence>
<feature type="repeat" description="WD" evidence="5">
    <location>
        <begin position="373"/>
        <end position="405"/>
    </location>
</feature>
<dbReference type="PROSITE" id="PS50082">
    <property type="entry name" value="WD_REPEATS_2"/>
    <property type="match status" value="5"/>
</dbReference>
<accession>L0DDX0</accession>
<dbReference type="PROSITE" id="PS51007">
    <property type="entry name" value="CYTC"/>
    <property type="match status" value="1"/>
</dbReference>
<gene>
    <name evidence="8" type="ordered locus">Sinac_2727</name>
</gene>
<dbReference type="HOGENOM" id="CLU_567298_0_0_0"/>
<dbReference type="InterPro" id="IPR011429">
    <property type="entry name" value="Cyt_c_Planctomycete-type"/>
</dbReference>
<dbReference type="InterPro" id="IPR001680">
    <property type="entry name" value="WD40_rpt"/>
</dbReference>
<dbReference type="STRING" id="886293.Sinac_2727"/>
<organism evidence="8 9">
    <name type="scientific">Singulisphaera acidiphila (strain ATCC BAA-1392 / DSM 18658 / VKM B-2454 / MOB10)</name>
    <dbReference type="NCBI Taxonomy" id="886293"/>
    <lineage>
        <taxon>Bacteria</taxon>
        <taxon>Pseudomonadati</taxon>
        <taxon>Planctomycetota</taxon>
        <taxon>Planctomycetia</taxon>
        <taxon>Isosphaerales</taxon>
        <taxon>Isosphaeraceae</taxon>
        <taxon>Singulisphaera</taxon>
    </lineage>
</organism>
<protein>
    <submittedName>
        <fullName evidence="8">WD40 repeat-containing protein</fullName>
    </submittedName>
</protein>
<dbReference type="PANTHER" id="PTHR19848:SF8">
    <property type="entry name" value="F-BOX AND WD REPEAT DOMAIN CONTAINING 7"/>
    <property type="match status" value="1"/>
</dbReference>
<evidence type="ECO:0000259" key="7">
    <source>
        <dbReference type="PROSITE" id="PS51007"/>
    </source>
</evidence>
<dbReference type="InterPro" id="IPR020472">
    <property type="entry name" value="WD40_PAC1"/>
</dbReference>
<dbReference type="AlphaFoldDB" id="L0DDX0"/>
<dbReference type="GO" id="GO:0009055">
    <property type="term" value="F:electron transfer activity"/>
    <property type="evidence" value="ECO:0007669"/>
    <property type="project" value="InterPro"/>
</dbReference>
<keyword evidence="6" id="KW-0349">Heme</keyword>
<dbReference type="SMART" id="SM00320">
    <property type="entry name" value="WD40"/>
    <property type="match status" value="7"/>
</dbReference>
<dbReference type="eggNOG" id="COG2319">
    <property type="taxonomic scope" value="Bacteria"/>
</dbReference>
<dbReference type="CDD" id="cd00200">
    <property type="entry name" value="WD40"/>
    <property type="match status" value="1"/>
</dbReference>
<dbReference type="PRINTS" id="PR00320">
    <property type="entry name" value="GPROTEINBRPT"/>
</dbReference>
<dbReference type="Gene3D" id="2.130.10.10">
    <property type="entry name" value="YVTN repeat-like/Quinoprotein amine dehydrogenase"/>
    <property type="match status" value="3"/>
</dbReference>
<sequence length="469" mass="50340">MTASRRLGSAWKWVAPIVLVQGAGGEEPPRPPTAPGPVSFLDDVAPLLVQKCIACHNAKKAESKYDLTTFTRLAKGGQQGVDITLEPGQPEESRLVELIRHDGEPRMPHKQGPLASEAVALIERWVKEGARYDGDNPDEDWVALLRRRARIIVPERYQTTVPIASVAFSPDGTAVATSGNHEVNLWKIPDGTPGHRLRGVAERVHEIAYSPNGHWLATASGDPGRAGSVKLWSALPSGQAEPGRQLFEGDDSVFAVAFSPDSAQVAAAGSDRTIRVWDVESGKLLTTIDDHADWILGLAFSPDGRLLATASRDKTSKVFDWAKKATLATFAGHADTVYSVAFTPDGRRIATGGGDGLIRIWNPTEDAKQEASLSGFKGPVFRVRYSPDGQNLVASSADRTVRVFQGNQPRLTLEGHTDWIHALAISPDGLTIASGSWDGDVRLWRLADGKPAGTFLAAPGLSKLTSTAP</sequence>
<dbReference type="SUPFAM" id="SSF50978">
    <property type="entry name" value="WD40 repeat-like"/>
    <property type="match status" value="1"/>
</dbReference>
<dbReference type="EMBL" id="CP003364">
    <property type="protein sequence ID" value="AGA27023.1"/>
    <property type="molecule type" value="Genomic_DNA"/>
</dbReference>
<dbReference type="InterPro" id="IPR015943">
    <property type="entry name" value="WD40/YVTN_repeat-like_dom_sf"/>
</dbReference>
<dbReference type="PANTHER" id="PTHR19848">
    <property type="entry name" value="WD40 REPEAT PROTEIN"/>
    <property type="match status" value="1"/>
</dbReference>
<evidence type="ECO:0000256" key="3">
    <source>
        <dbReference type="ARBA" id="ARBA00022737"/>
    </source>
</evidence>
<dbReference type="InterPro" id="IPR019775">
    <property type="entry name" value="WD40_repeat_CS"/>
</dbReference>
<dbReference type="RefSeq" id="WP_015246175.1">
    <property type="nucleotide sequence ID" value="NC_019892.1"/>
</dbReference>
<evidence type="ECO:0000313" key="9">
    <source>
        <dbReference type="Proteomes" id="UP000010798"/>
    </source>
</evidence>
<keyword evidence="1 5" id="KW-0853">WD repeat</keyword>
<dbReference type="OrthoDB" id="226265at2"/>
<dbReference type="Pfam" id="PF07635">
    <property type="entry name" value="PSCyt1"/>
    <property type="match status" value="1"/>
</dbReference>
<evidence type="ECO:0000256" key="6">
    <source>
        <dbReference type="PROSITE-ProRule" id="PRU00433"/>
    </source>
</evidence>
<evidence type="ECO:0000256" key="1">
    <source>
        <dbReference type="ARBA" id="ARBA00022574"/>
    </source>
</evidence>
<dbReference type="Proteomes" id="UP000010798">
    <property type="component" value="Chromosome"/>
</dbReference>
<evidence type="ECO:0000256" key="5">
    <source>
        <dbReference type="PROSITE-ProRule" id="PRU00221"/>
    </source>
</evidence>
<keyword evidence="4 6" id="KW-0408">Iron</keyword>
<proteinExistence type="predicted"/>
<dbReference type="KEGG" id="saci:Sinac_2727"/>
<keyword evidence="2 6" id="KW-0479">Metal-binding</keyword>
<feature type="repeat" description="WD" evidence="5">
    <location>
        <begin position="288"/>
        <end position="329"/>
    </location>
</feature>
<dbReference type="Pfam" id="PF00400">
    <property type="entry name" value="WD40"/>
    <property type="match status" value="7"/>
</dbReference>
<reference evidence="8 9" key="1">
    <citation type="submission" date="2012-02" db="EMBL/GenBank/DDBJ databases">
        <title>Complete sequence of chromosome of Singulisphaera acidiphila DSM 18658.</title>
        <authorList>
            <consortium name="US DOE Joint Genome Institute (JGI-PGF)"/>
            <person name="Lucas S."/>
            <person name="Copeland A."/>
            <person name="Lapidus A."/>
            <person name="Glavina del Rio T."/>
            <person name="Dalin E."/>
            <person name="Tice H."/>
            <person name="Bruce D."/>
            <person name="Goodwin L."/>
            <person name="Pitluck S."/>
            <person name="Peters L."/>
            <person name="Ovchinnikova G."/>
            <person name="Chertkov O."/>
            <person name="Kyrpides N."/>
            <person name="Mavromatis K."/>
            <person name="Ivanova N."/>
            <person name="Brettin T."/>
            <person name="Detter J.C."/>
            <person name="Han C."/>
            <person name="Larimer F."/>
            <person name="Land M."/>
            <person name="Hauser L."/>
            <person name="Markowitz V."/>
            <person name="Cheng J.-F."/>
            <person name="Hugenholtz P."/>
            <person name="Woyke T."/>
            <person name="Wu D."/>
            <person name="Tindall B."/>
            <person name="Pomrenke H."/>
            <person name="Brambilla E."/>
            <person name="Klenk H.-P."/>
            <person name="Eisen J.A."/>
        </authorList>
    </citation>
    <scope>NUCLEOTIDE SEQUENCE [LARGE SCALE GENOMIC DNA]</scope>
    <source>
        <strain evidence="9">ATCC BAA-1392 / DSM 18658 / VKM B-2454 / MOB10</strain>
    </source>
</reference>
<dbReference type="InterPro" id="IPR009056">
    <property type="entry name" value="Cyt_c-like_dom"/>
</dbReference>
<feature type="repeat" description="WD" evidence="5">
    <location>
        <begin position="413"/>
        <end position="454"/>
    </location>
</feature>
<feature type="repeat" description="WD" evidence="5">
    <location>
        <begin position="330"/>
        <end position="362"/>
    </location>
</feature>
<dbReference type="PROSITE" id="PS00678">
    <property type="entry name" value="WD_REPEATS_1"/>
    <property type="match status" value="1"/>
</dbReference>
<dbReference type="GO" id="GO:0020037">
    <property type="term" value="F:heme binding"/>
    <property type="evidence" value="ECO:0007669"/>
    <property type="project" value="InterPro"/>
</dbReference>